<dbReference type="EMBL" id="JAGQLL010000072">
    <property type="protein sequence ID" value="MCA9380486.1"/>
    <property type="molecule type" value="Genomic_DNA"/>
</dbReference>
<gene>
    <name evidence="1" type="ORF">KC675_04880</name>
</gene>
<reference evidence="1" key="2">
    <citation type="journal article" date="2021" name="Microbiome">
        <title>Successional dynamics and alternative stable states in a saline activated sludge microbial community over 9 years.</title>
        <authorList>
            <person name="Wang Y."/>
            <person name="Ye J."/>
            <person name="Ju F."/>
            <person name="Liu L."/>
            <person name="Boyd J.A."/>
            <person name="Deng Y."/>
            <person name="Parks D.H."/>
            <person name="Jiang X."/>
            <person name="Yin X."/>
            <person name="Woodcroft B.J."/>
            <person name="Tyson G.W."/>
            <person name="Hugenholtz P."/>
            <person name="Polz M.F."/>
            <person name="Zhang T."/>
        </authorList>
    </citation>
    <scope>NUCLEOTIDE SEQUENCE</scope>
    <source>
        <strain evidence="1">HKST-UBA15</strain>
    </source>
</reference>
<proteinExistence type="predicted"/>
<comment type="caution">
    <text evidence="1">The sequence shown here is derived from an EMBL/GenBank/DDBJ whole genome shotgun (WGS) entry which is preliminary data.</text>
</comment>
<name>A0A955I8R7_9BACT</name>
<reference evidence="1" key="1">
    <citation type="submission" date="2020-04" db="EMBL/GenBank/DDBJ databases">
        <authorList>
            <person name="Zhang T."/>
        </authorList>
    </citation>
    <scope>NUCLEOTIDE SEQUENCE</scope>
    <source>
        <strain evidence="1">HKST-UBA15</strain>
    </source>
</reference>
<dbReference type="Proteomes" id="UP000745577">
    <property type="component" value="Unassembled WGS sequence"/>
</dbReference>
<evidence type="ECO:0000313" key="1">
    <source>
        <dbReference type="EMBL" id="MCA9380486.1"/>
    </source>
</evidence>
<organism evidence="1 2">
    <name type="scientific">Candidatus Dojkabacteria bacterium</name>
    <dbReference type="NCBI Taxonomy" id="2099670"/>
    <lineage>
        <taxon>Bacteria</taxon>
        <taxon>Candidatus Dojkabacteria</taxon>
    </lineage>
</organism>
<sequence>MDNYLERHFTPISDVPEGALVKTLYPLLGYELSRNGIPISDEVETEEQVFFLQTSLFGKCLIGIFGFNKPPIDYLVRDSDLIEVVWIPEEV</sequence>
<protein>
    <submittedName>
        <fullName evidence="1">Uncharacterized protein</fullName>
    </submittedName>
</protein>
<accession>A0A955I8R7</accession>
<dbReference type="AlphaFoldDB" id="A0A955I8R7"/>
<evidence type="ECO:0000313" key="2">
    <source>
        <dbReference type="Proteomes" id="UP000745577"/>
    </source>
</evidence>